<dbReference type="AlphaFoldDB" id="A0A0G0I0X4"/>
<dbReference type="InterPro" id="IPR050834">
    <property type="entry name" value="Glycosyltransf_2"/>
</dbReference>
<dbReference type="InterPro" id="IPR001173">
    <property type="entry name" value="Glyco_trans_2-like"/>
</dbReference>
<dbReference type="PANTHER" id="PTHR43685:SF2">
    <property type="entry name" value="GLYCOSYLTRANSFERASE 2-LIKE DOMAIN-CONTAINING PROTEIN"/>
    <property type="match status" value="1"/>
</dbReference>
<dbReference type="Gene3D" id="3.90.550.10">
    <property type="entry name" value="Spore Coat Polysaccharide Biosynthesis Protein SpsA, Chain A"/>
    <property type="match status" value="1"/>
</dbReference>
<evidence type="ECO:0000313" key="3">
    <source>
        <dbReference type="Proteomes" id="UP000034603"/>
    </source>
</evidence>
<proteinExistence type="predicted"/>
<sequence>MKQPLVSFVIRTKNEQKYIAKVVNLLYSQSYENIEIIVVDSGSKDETIPIVKKLPVKLIQIKPEEFTYGHALNVGIDEAKGKTIGIVSGHSIPINNEWLENGLKHFDNVKVAAVTGPYSENPLGYENQTAYKNDPALVGRIQHRYKYLTNTNSLIRKSLWNDYKFDEKLAECEDYDWAAEMLSRGFDVVKDPKFGVFHCHSLLGRPGYWERIKGWDKITKEIDLKRSKLK</sequence>
<evidence type="ECO:0000259" key="1">
    <source>
        <dbReference type="Pfam" id="PF00535"/>
    </source>
</evidence>
<dbReference type="InterPro" id="IPR029044">
    <property type="entry name" value="Nucleotide-diphossugar_trans"/>
</dbReference>
<dbReference type="GO" id="GO:0016740">
    <property type="term" value="F:transferase activity"/>
    <property type="evidence" value="ECO:0007669"/>
    <property type="project" value="UniProtKB-KW"/>
</dbReference>
<name>A0A0G0I0X4_9BACT</name>
<protein>
    <submittedName>
        <fullName evidence="2">Glycosyl transferase family 2</fullName>
    </submittedName>
</protein>
<accession>A0A0G0I0X4</accession>
<dbReference type="SUPFAM" id="SSF53448">
    <property type="entry name" value="Nucleotide-diphospho-sugar transferases"/>
    <property type="match status" value="1"/>
</dbReference>
<feature type="domain" description="Glycosyltransferase 2-like" evidence="1">
    <location>
        <begin position="7"/>
        <end position="158"/>
    </location>
</feature>
<dbReference type="PANTHER" id="PTHR43685">
    <property type="entry name" value="GLYCOSYLTRANSFERASE"/>
    <property type="match status" value="1"/>
</dbReference>
<reference evidence="2 3" key="1">
    <citation type="journal article" date="2015" name="Nature">
        <title>rRNA introns, odd ribosomes, and small enigmatic genomes across a large radiation of phyla.</title>
        <authorList>
            <person name="Brown C.T."/>
            <person name="Hug L.A."/>
            <person name="Thomas B.C."/>
            <person name="Sharon I."/>
            <person name="Castelle C.J."/>
            <person name="Singh A."/>
            <person name="Wilkins M.J."/>
            <person name="Williams K.H."/>
            <person name="Banfield J.F."/>
        </authorList>
    </citation>
    <scope>NUCLEOTIDE SEQUENCE [LARGE SCALE GENOMIC DNA]</scope>
</reference>
<organism evidence="2 3">
    <name type="scientific">Candidatus Woesebacteria bacterium GW2011_GWA1_37_8</name>
    <dbReference type="NCBI Taxonomy" id="1618546"/>
    <lineage>
        <taxon>Bacteria</taxon>
        <taxon>Candidatus Woeseibacteriota</taxon>
    </lineage>
</organism>
<dbReference type="EMBL" id="LBTR01000024">
    <property type="protein sequence ID" value="KKQ44580.1"/>
    <property type="molecule type" value="Genomic_DNA"/>
</dbReference>
<comment type="caution">
    <text evidence="2">The sequence shown here is derived from an EMBL/GenBank/DDBJ whole genome shotgun (WGS) entry which is preliminary data.</text>
</comment>
<evidence type="ECO:0000313" key="2">
    <source>
        <dbReference type="EMBL" id="KKQ44580.1"/>
    </source>
</evidence>
<gene>
    <name evidence="2" type="ORF">US62_C0024G0002</name>
</gene>
<dbReference type="Pfam" id="PF00535">
    <property type="entry name" value="Glycos_transf_2"/>
    <property type="match status" value="1"/>
</dbReference>
<keyword evidence="2" id="KW-0808">Transferase</keyword>
<dbReference type="Proteomes" id="UP000034603">
    <property type="component" value="Unassembled WGS sequence"/>
</dbReference>